<evidence type="ECO:0000313" key="9">
    <source>
        <dbReference type="Proteomes" id="UP000800035"/>
    </source>
</evidence>
<dbReference type="OrthoDB" id="440553at2759"/>
<evidence type="ECO:0000256" key="3">
    <source>
        <dbReference type="ARBA" id="ARBA00022989"/>
    </source>
</evidence>
<feature type="compositionally biased region" description="Polar residues" evidence="5">
    <location>
        <begin position="548"/>
        <end position="557"/>
    </location>
</feature>
<organism evidence="8 9">
    <name type="scientific">Byssothecium circinans</name>
    <dbReference type="NCBI Taxonomy" id="147558"/>
    <lineage>
        <taxon>Eukaryota</taxon>
        <taxon>Fungi</taxon>
        <taxon>Dikarya</taxon>
        <taxon>Ascomycota</taxon>
        <taxon>Pezizomycotina</taxon>
        <taxon>Dothideomycetes</taxon>
        <taxon>Pleosporomycetidae</taxon>
        <taxon>Pleosporales</taxon>
        <taxon>Massarineae</taxon>
        <taxon>Massarinaceae</taxon>
        <taxon>Byssothecium</taxon>
    </lineage>
</organism>
<dbReference type="PANTHER" id="PTHR23501:SF43">
    <property type="entry name" value="MULTIDRUG TRANSPORTER, PUTATIVE (AFU_ORTHOLOGUE AFUA_6G03040)-RELATED"/>
    <property type="match status" value="1"/>
</dbReference>
<reference evidence="8" key="1">
    <citation type="journal article" date="2020" name="Stud. Mycol.">
        <title>101 Dothideomycetes genomes: a test case for predicting lifestyles and emergence of pathogens.</title>
        <authorList>
            <person name="Haridas S."/>
            <person name="Albert R."/>
            <person name="Binder M."/>
            <person name="Bloem J."/>
            <person name="Labutti K."/>
            <person name="Salamov A."/>
            <person name="Andreopoulos B."/>
            <person name="Baker S."/>
            <person name="Barry K."/>
            <person name="Bills G."/>
            <person name="Bluhm B."/>
            <person name="Cannon C."/>
            <person name="Castanera R."/>
            <person name="Culley D."/>
            <person name="Daum C."/>
            <person name="Ezra D."/>
            <person name="Gonzalez J."/>
            <person name="Henrissat B."/>
            <person name="Kuo A."/>
            <person name="Liang C."/>
            <person name="Lipzen A."/>
            <person name="Lutzoni F."/>
            <person name="Magnuson J."/>
            <person name="Mondo S."/>
            <person name="Nolan M."/>
            <person name="Ohm R."/>
            <person name="Pangilinan J."/>
            <person name="Park H.-J."/>
            <person name="Ramirez L."/>
            <person name="Alfaro M."/>
            <person name="Sun H."/>
            <person name="Tritt A."/>
            <person name="Yoshinaga Y."/>
            <person name="Zwiers L.-H."/>
            <person name="Turgeon B."/>
            <person name="Goodwin S."/>
            <person name="Spatafora J."/>
            <person name="Crous P."/>
            <person name="Grigoriev I."/>
        </authorList>
    </citation>
    <scope>NUCLEOTIDE SEQUENCE</scope>
    <source>
        <strain evidence="8">CBS 675.92</strain>
    </source>
</reference>
<feature type="transmembrane region" description="Helical" evidence="6">
    <location>
        <begin position="266"/>
        <end position="288"/>
    </location>
</feature>
<feature type="transmembrane region" description="Helical" evidence="6">
    <location>
        <begin position="131"/>
        <end position="153"/>
    </location>
</feature>
<dbReference type="Gene3D" id="1.20.1250.20">
    <property type="entry name" value="MFS general substrate transporter like domains"/>
    <property type="match status" value="2"/>
</dbReference>
<sequence length="575" mass="62200">MENDTEAIAQQSNEDETRPRTAAASPEEYVSGWRLHAITVGLFVSMWLAQMESTITSTSVITITNDLGGYLKSSWILTAYWLTSGAFQIIWAKASDIFGRKHSILCSIFIFTAFSGGCGGSQSVIQLIMFRWLQGIGGCGIMALGQLIFIELVPPEKYPMYIGLVTVVLTSSLVCGPLIGGGITLNGDWRWVFLVNVPVGVATLIAFAFIFPRRLAKEPANKHGNLSIRSLKRIDFLGCTLLLGTCLLLTTGLQQAALGYNFDSSFVLPLLVCSGPFFVAFLISQWFVTRRVYPEPVFPWRFCQNRVRAAIVVLTLLNGGVLSSAVVQIPQRFMTVNGMSAFSAAARLLAFGAFVPTGSAIAVPTMSKLRVPPSLVMAVGAILEVVGTVGLSRAPTGYRVAASQYGFQILVGTGVGFIVSAVMILLPNAFEERDFAVATAAQSQFRTLGGLIAVSIGACVTTRYLEPHVRGLLPPNLANMLLERTETMRLLSGKELADVRVIFGQAYNRQIYLAVGLAAACLPVAALTWPGRRRIGGDTAEKRPTSDLLEQTVTSTDKSVKEDGHESVHRSNPMR</sequence>
<feature type="region of interest" description="Disordered" evidence="5">
    <location>
        <begin position="535"/>
        <end position="575"/>
    </location>
</feature>
<proteinExistence type="predicted"/>
<keyword evidence="9" id="KW-1185">Reference proteome</keyword>
<dbReference type="Proteomes" id="UP000800035">
    <property type="component" value="Unassembled WGS sequence"/>
</dbReference>
<dbReference type="EMBL" id="ML977019">
    <property type="protein sequence ID" value="KAF1951253.1"/>
    <property type="molecule type" value="Genomic_DNA"/>
</dbReference>
<feature type="compositionally biased region" description="Basic and acidic residues" evidence="5">
    <location>
        <begin position="558"/>
        <end position="569"/>
    </location>
</feature>
<dbReference type="Pfam" id="PF07690">
    <property type="entry name" value="MFS_1"/>
    <property type="match status" value="1"/>
</dbReference>
<evidence type="ECO:0000256" key="5">
    <source>
        <dbReference type="SAM" id="MobiDB-lite"/>
    </source>
</evidence>
<feature type="transmembrane region" description="Helical" evidence="6">
    <location>
        <begin position="233"/>
        <end position="254"/>
    </location>
</feature>
<dbReference type="InterPro" id="IPR020846">
    <property type="entry name" value="MFS_dom"/>
</dbReference>
<dbReference type="PROSITE" id="PS50850">
    <property type="entry name" value="MFS"/>
    <property type="match status" value="1"/>
</dbReference>
<keyword evidence="4 6" id="KW-0472">Membrane</keyword>
<feature type="transmembrane region" description="Helical" evidence="6">
    <location>
        <begin position="405"/>
        <end position="426"/>
    </location>
</feature>
<feature type="transmembrane region" description="Helical" evidence="6">
    <location>
        <begin position="191"/>
        <end position="212"/>
    </location>
</feature>
<feature type="transmembrane region" description="Helical" evidence="6">
    <location>
        <begin position="309"/>
        <end position="329"/>
    </location>
</feature>
<protein>
    <submittedName>
        <fullName evidence="8">MFS general substrate transporter</fullName>
    </submittedName>
</protein>
<keyword evidence="2 6" id="KW-0812">Transmembrane</keyword>
<feature type="transmembrane region" description="Helical" evidence="6">
    <location>
        <begin position="104"/>
        <end position="125"/>
    </location>
</feature>
<feature type="domain" description="Major facilitator superfamily (MFS) profile" evidence="7">
    <location>
        <begin position="38"/>
        <end position="533"/>
    </location>
</feature>
<dbReference type="InterPro" id="IPR011701">
    <property type="entry name" value="MFS"/>
</dbReference>
<evidence type="ECO:0000256" key="1">
    <source>
        <dbReference type="ARBA" id="ARBA00004141"/>
    </source>
</evidence>
<feature type="compositionally biased region" description="Basic and acidic residues" evidence="5">
    <location>
        <begin position="535"/>
        <end position="545"/>
    </location>
</feature>
<dbReference type="SUPFAM" id="SSF103473">
    <property type="entry name" value="MFS general substrate transporter"/>
    <property type="match status" value="1"/>
</dbReference>
<name>A0A6A5TEN7_9PLEO</name>
<feature type="transmembrane region" description="Helical" evidence="6">
    <location>
        <begin position="341"/>
        <end position="363"/>
    </location>
</feature>
<accession>A0A6A5TEN7</accession>
<keyword evidence="3 6" id="KW-1133">Transmembrane helix</keyword>
<feature type="transmembrane region" description="Helical" evidence="6">
    <location>
        <begin position="74"/>
        <end position="92"/>
    </location>
</feature>
<feature type="transmembrane region" description="Helical" evidence="6">
    <location>
        <begin position="511"/>
        <end position="529"/>
    </location>
</feature>
<dbReference type="PANTHER" id="PTHR23501">
    <property type="entry name" value="MAJOR FACILITATOR SUPERFAMILY"/>
    <property type="match status" value="1"/>
</dbReference>
<evidence type="ECO:0000256" key="6">
    <source>
        <dbReference type="SAM" id="Phobius"/>
    </source>
</evidence>
<gene>
    <name evidence="8" type="ORF">CC80DRAFT_454636</name>
</gene>
<dbReference type="GO" id="GO:0005886">
    <property type="term" value="C:plasma membrane"/>
    <property type="evidence" value="ECO:0007669"/>
    <property type="project" value="TreeGrafter"/>
</dbReference>
<evidence type="ECO:0000313" key="8">
    <source>
        <dbReference type="EMBL" id="KAF1951253.1"/>
    </source>
</evidence>
<evidence type="ECO:0000259" key="7">
    <source>
        <dbReference type="PROSITE" id="PS50850"/>
    </source>
</evidence>
<feature type="transmembrane region" description="Helical" evidence="6">
    <location>
        <begin position="375"/>
        <end position="393"/>
    </location>
</feature>
<comment type="subcellular location">
    <subcellularLocation>
        <location evidence="1">Membrane</location>
        <topology evidence="1">Multi-pass membrane protein</topology>
    </subcellularLocation>
</comment>
<evidence type="ECO:0000256" key="4">
    <source>
        <dbReference type="ARBA" id="ARBA00023136"/>
    </source>
</evidence>
<dbReference type="AlphaFoldDB" id="A0A6A5TEN7"/>
<dbReference type="InterPro" id="IPR036259">
    <property type="entry name" value="MFS_trans_sf"/>
</dbReference>
<feature type="transmembrane region" description="Helical" evidence="6">
    <location>
        <begin position="160"/>
        <end position="179"/>
    </location>
</feature>
<dbReference type="GO" id="GO:0022857">
    <property type="term" value="F:transmembrane transporter activity"/>
    <property type="evidence" value="ECO:0007669"/>
    <property type="project" value="InterPro"/>
</dbReference>
<evidence type="ECO:0000256" key="2">
    <source>
        <dbReference type="ARBA" id="ARBA00022692"/>
    </source>
</evidence>
<feature type="region of interest" description="Disordered" evidence="5">
    <location>
        <begin position="1"/>
        <end position="25"/>
    </location>
</feature>